<evidence type="ECO:0000256" key="2">
    <source>
        <dbReference type="ARBA" id="ARBA00008807"/>
    </source>
</evidence>
<feature type="compositionally biased region" description="Acidic residues" evidence="9">
    <location>
        <begin position="259"/>
        <end position="269"/>
    </location>
</feature>
<keyword evidence="3" id="KW-0813">Transport</keyword>
<dbReference type="EMBL" id="KN824280">
    <property type="protein sequence ID" value="KIM32214.1"/>
    <property type="molecule type" value="Genomic_DNA"/>
</dbReference>
<evidence type="ECO:0000256" key="5">
    <source>
        <dbReference type="ARBA" id="ARBA00022856"/>
    </source>
</evidence>
<dbReference type="OrthoDB" id="9986677at2759"/>
<keyword evidence="6" id="KW-0653">Protein transport</keyword>
<evidence type="ECO:0008006" key="13">
    <source>
        <dbReference type="Google" id="ProtNLM"/>
    </source>
</evidence>
<dbReference type="GO" id="GO:0016020">
    <property type="term" value="C:membrane"/>
    <property type="evidence" value="ECO:0007669"/>
    <property type="project" value="UniProtKB-SubCell"/>
</dbReference>
<dbReference type="InterPro" id="IPR004813">
    <property type="entry name" value="OPT"/>
</dbReference>
<evidence type="ECO:0000313" key="11">
    <source>
        <dbReference type="EMBL" id="KIM32214.1"/>
    </source>
</evidence>
<dbReference type="GO" id="GO:0015031">
    <property type="term" value="P:protein transport"/>
    <property type="evidence" value="ECO:0007669"/>
    <property type="project" value="UniProtKB-KW"/>
</dbReference>
<organism evidence="11 12">
    <name type="scientific">Serendipita vermifera MAFF 305830</name>
    <dbReference type="NCBI Taxonomy" id="933852"/>
    <lineage>
        <taxon>Eukaryota</taxon>
        <taxon>Fungi</taxon>
        <taxon>Dikarya</taxon>
        <taxon>Basidiomycota</taxon>
        <taxon>Agaricomycotina</taxon>
        <taxon>Agaricomycetes</taxon>
        <taxon>Sebacinales</taxon>
        <taxon>Serendipitaceae</taxon>
        <taxon>Serendipita</taxon>
    </lineage>
</organism>
<evidence type="ECO:0000256" key="7">
    <source>
        <dbReference type="ARBA" id="ARBA00022989"/>
    </source>
</evidence>
<dbReference type="Proteomes" id="UP000054097">
    <property type="component" value="Unassembled WGS sequence"/>
</dbReference>
<feature type="transmembrane region" description="Helical" evidence="10">
    <location>
        <begin position="885"/>
        <end position="907"/>
    </location>
</feature>
<reference evidence="11 12" key="1">
    <citation type="submission" date="2014-04" db="EMBL/GenBank/DDBJ databases">
        <authorList>
            <consortium name="DOE Joint Genome Institute"/>
            <person name="Kuo A."/>
            <person name="Zuccaro A."/>
            <person name="Kohler A."/>
            <person name="Nagy L.G."/>
            <person name="Floudas D."/>
            <person name="Copeland A."/>
            <person name="Barry K.W."/>
            <person name="Cichocki N."/>
            <person name="Veneault-Fourrey C."/>
            <person name="LaButti K."/>
            <person name="Lindquist E.A."/>
            <person name="Lipzen A."/>
            <person name="Lundell T."/>
            <person name="Morin E."/>
            <person name="Murat C."/>
            <person name="Sun H."/>
            <person name="Tunlid A."/>
            <person name="Henrissat B."/>
            <person name="Grigoriev I.V."/>
            <person name="Hibbett D.S."/>
            <person name="Martin F."/>
            <person name="Nordberg H.P."/>
            <person name="Cantor M.N."/>
            <person name="Hua S.X."/>
        </authorList>
    </citation>
    <scope>NUCLEOTIDE SEQUENCE [LARGE SCALE GENOMIC DNA]</scope>
    <source>
        <strain evidence="11 12">MAFF 305830</strain>
    </source>
</reference>
<feature type="transmembrane region" description="Helical" evidence="10">
    <location>
        <begin position="846"/>
        <end position="865"/>
    </location>
</feature>
<feature type="transmembrane region" description="Helical" evidence="10">
    <location>
        <begin position="612"/>
        <end position="633"/>
    </location>
</feature>
<keyword evidence="7 10" id="KW-1133">Transmembrane helix</keyword>
<protein>
    <recommendedName>
        <fullName evidence="13">OPT family small oligopeptide transporter</fullName>
    </recommendedName>
</protein>
<feature type="transmembrane region" description="Helical" evidence="10">
    <location>
        <begin position="334"/>
        <end position="357"/>
    </location>
</feature>
<feature type="compositionally biased region" description="Acidic residues" evidence="9">
    <location>
        <begin position="60"/>
        <end position="75"/>
    </location>
</feature>
<dbReference type="AlphaFoldDB" id="A0A0C3BJF5"/>
<dbReference type="NCBIfam" id="TIGR00727">
    <property type="entry name" value="ISP4_OPT"/>
    <property type="match status" value="1"/>
</dbReference>
<dbReference type="HOGENOM" id="CLU_004965_2_1_1"/>
<evidence type="ECO:0000256" key="4">
    <source>
        <dbReference type="ARBA" id="ARBA00022692"/>
    </source>
</evidence>
<feature type="transmembrane region" description="Helical" evidence="10">
    <location>
        <begin position="919"/>
        <end position="942"/>
    </location>
</feature>
<feature type="transmembrane region" description="Helical" evidence="10">
    <location>
        <begin position="463"/>
        <end position="484"/>
    </location>
</feature>
<gene>
    <name evidence="11" type="ORF">M408DRAFT_326850</name>
</gene>
<accession>A0A0C3BJF5</accession>
<evidence type="ECO:0000256" key="1">
    <source>
        <dbReference type="ARBA" id="ARBA00004141"/>
    </source>
</evidence>
<dbReference type="GO" id="GO:0035673">
    <property type="term" value="F:oligopeptide transmembrane transporter activity"/>
    <property type="evidence" value="ECO:0007669"/>
    <property type="project" value="InterPro"/>
</dbReference>
<name>A0A0C3BJF5_SERVB</name>
<keyword evidence="8 10" id="KW-0472">Membrane</keyword>
<feature type="transmembrane region" description="Helical" evidence="10">
    <location>
        <begin position="400"/>
        <end position="421"/>
    </location>
</feature>
<feature type="compositionally biased region" description="Polar residues" evidence="9">
    <location>
        <begin position="42"/>
        <end position="54"/>
    </location>
</feature>
<keyword evidence="5" id="KW-0571">Peptide transport</keyword>
<proteinExistence type="inferred from homology"/>
<evidence type="ECO:0000256" key="10">
    <source>
        <dbReference type="SAM" id="Phobius"/>
    </source>
</evidence>
<dbReference type="NCBIfam" id="TIGR00728">
    <property type="entry name" value="OPT_sfam"/>
    <property type="match status" value="1"/>
</dbReference>
<feature type="transmembrane region" description="Helical" evidence="10">
    <location>
        <begin position="504"/>
        <end position="526"/>
    </location>
</feature>
<feature type="compositionally biased region" description="Polar residues" evidence="9">
    <location>
        <begin position="1"/>
        <end position="18"/>
    </location>
</feature>
<feature type="region of interest" description="Disordered" evidence="9">
    <location>
        <begin position="254"/>
        <end position="279"/>
    </location>
</feature>
<feature type="compositionally biased region" description="Polar residues" evidence="9">
    <location>
        <begin position="139"/>
        <end position="149"/>
    </location>
</feature>
<feature type="compositionally biased region" description="Polar residues" evidence="9">
    <location>
        <begin position="218"/>
        <end position="229"/>
    </location>
</feature>
<comment type="subcellular location">
    <subcellularLocation>
        <location evidence="1">Membrane</location>
        <topology evidence="1">Multi-pass membrane protein</topology>
    </subcellularLocation>
</comment>
<keyword evidence="4 10" id="KW-0812">Transmembrane</keyword>
<evidence type="ECO:0000256" key="3">
    <source>
        <dbReference type="ARBA" id="ARBA00022448"/>
    </source>
</evidence>
<evidence type="ECO:0000256" key="8">
    <source>
        <dbReference type="ARBA" id="ARBA00023136"/>
    </source>
</evidence>
<dbReference type="Pfam" id="PF03169">
    <property type="entry name" value="OPT"/>
    <property type="match status" value="1"/>
</dbReference>
<sequence>MSGRPMTSGSSRPYTANSEYRPHTAWTDSEPPSTAHGPTSYAYPTQQFVHNGQHNHLYAQEEEEEEEEESEDEDVFAYLPPGTAQSDAAPHQASFNSHSQASHLQQQQAAAAAAAPSAAQLHNLVAAAGLDSSAPMPPSYSQTTPTNASFGHGVPVTTRATGTGSSYEPTDLGPNAYSMRPIPPSPGVPGAYAPGTGTNISFARSADSREVRVDLPSTGGSFSSSQVTPSLGGKRRVSSEPNTSVVDMATTLKYTDEAGGMDEPEEDSPYPEVRASVSNTDDPEMPALTIRMWFCGMLLNIIAIALNTFFNFRYPSPFLTPLVVLLVAYPFGKLLASTMPITTYYLPAFLGGSAFSLNPGPFNVKEHVLIFMMANIGTAPSYALNTLVVAELYYGLDFGIGFNFTLILSTQMTGLGLAGLARRFLVWPASMVWPYNLVSCTLLNTLHAGEDVDPRGGLTRYRFFLYVTGAAFAWTFLPGFLFQALSYFSWACWIAPRNLTVNQLFGTVSGLGMGIVTFDWAQISWIGSPLMIPWWAQVHIFAGFVLFYWILLPILYYTNTWFLGHLPMGGQASYDRFGQVYNISAIFNPQTHTFDVDAYNAYSALYLPGPYAMVYLMAFALSTCLIVHTILYHGKSLIDGIKRVRVEEDDIHAKLMKHYPEVPDSWYLSIGVGFFILGVVAIEVWPTKMPVYTLALSLLLPTLYMLPFGFIYAVTGQGLPINLLAEIIPAGIMPGQPLPNMIFKTVSVQTIGAALSFVQDLKLGHYMKVPPRASFLAQTLGGFVGALVQIGVKRWLFANVPDICQPTQKDRLVCPHNGVFFTASAIWGLIGPTRQFGSGALYHGHLYAMLVGALLPIPVWLWQLYRPATRLRYLNVPVMLNGPTFIPPARGINYTSWFVVGFIFQYVVRRRSFRWWSKFNYVLSAGLDSGTILSIIVIFLTLQLPFKNGGLELDWWGNTVFTKTLDAMPAASFPVAPGSSFDLAPNGSA</sequence>
<feature type="transmembrane region" description="Helical" evidence="10">
    <location>
        <begin position="691"/>
        <end position="714"/>
    </location>
</feature>
<dbReference type="PANTHER" id="PTHR22601">
    <property type="entry name" value="ISP4 LIKE PROTEIN"/>
    <property type="match status" value="1"/>
</dbReference>
<feature type="transmembrane region" description="Helical" evidence="10">
    <location>
        <begin position="369"/>
        <end position="394"/>
    </location>
</feature>
<reference evidence="12" key="2">
    <citation type="submission" date="2015-01" db="EMBL/GenBank/DDBJ databases">
        <title>Evolutionary Origins and Diversification of the Mycorrhizal Mutualists.</title>
        <authorList>
            <consortium name="DOE Joint Genome Institute"/>
            <consortium name="Mycorrhizal Genomics Consortium"/>
            <person name="Kohler A."/>
            <person name="Kuo A."/>
            <person name="Nagy L.G."/>
            <person name="Floudas D."/>
            <person name="Copeland A."/>
            <person name="Barry K.W."/>
            <person name="Cichocki N."/>
            <person name="Veneault-Fourrey C."/>
            <person name="LaButti K."/>
            <person name="Lindquist E.A."/>
            <person name="Lipzen A."/>
            <person name="Lundell T."/>
            <person name="Morin E."/>
            <person name="Murat C."/>
            <person name="Riley R."/>
            <person name="Ohm R."/>
            <person name="Sun H."/>
            <person name="Tunlid A."/>
            <person name="Henrissat B."/>
            <person name="Grigoriev I.V."/>
            <person name="Hibbett D.S."/>
            <person name="Martin F."/>
        </authorList>
    </citation>
    <scope>NUCLEOTIDE SEQUENCE [LARGE SCALE GENOMIC DNA]</scope>
    <source>
        <strain evidence="12">MAFF 305830</strain>
    </source>
</reference>
<feature type="region of interest" description="Disordered" evidence="9">
    <location>
        <begin position="1"/>
        <end position="113"/>
    </location>
</feature>
<evidence type="ECO:0000256" key="9">
    <source>
        <dbReference type="SAM" id="MobiDB-lite"/>
    </source>
</evidence>
<feature type="transmembrane region" description="Helical" evidence="10">
    <location>
        <begin position="538"/>
        <end position="558"/>
    </location>
</feature>
<evidence type="ECO:0000256" key="6">
    <source>
        <dbReference type="ARBA" id="ARBA00022927"/>
    </source>
</evidence>
<feature type="transmembrane region" description="Helical" evidence="10">
    <location>
        <begin position="293"/>
        <end position="314"/>
    </location>
</feature>
<keyword evidence="12" id="KW-1185">Reference proteome</keyword>
<dbReference type="InterPro" id="IPR004648">
    <property type="entry name" value="Oligpept_transpt"/>
</dbReference>
<comment type="similarity">
    <text evidence="2">Belongs to the oligopeptide OPT transporter family.</text>
</comment>
<feature type="region of interest" description="Disordered" evidence="9">
    <location>
        <begin position="134"/>
        <end position="242"/>
    </location>
</feature>
<feature type="compositionally biased region" description="Low complexity" evidence="9">
    <location>
        <begin position="97"/>
        <end position="113"/>
    </location>
</feature>
<feature type="transmembrane region" description="Helical" evidence="10">
    <location>
        <begin position="666"/>
        <end position="685"/>
    </location>
</feature>
<feature type="compositionally biased region" description="Polar residues" evidence="9">
    <location>
        <begin position="158"/>
        <end position="168"/>
    </location>
</feature>
<evidence type="ECO:0000313" key="12">
    <source>
        <dbReference type="Proteomes" id="UP000054097"/>
    </source>
</evidence>